<comment type="caution">
    <text evidence="2">The sequence shown here is derived from an EMBL/GenBank/DDBJ whole genome shotgun (WGS) entry which is preliminary data.</text>
</comment>
<dbReference type="EMBL" id="JMCB01000017">
    <property type="protein sequence ID" value="KFE63422.1"/>
    <property type="molecule type" value="Genomic_DNA"/>
</dbReference>
<reference evidence="2 3" key="1">
    <citation type="submission" date="2014-04" db="EMBL/GenBank/DDBJ databases">
        <title>Genome assembly of Hyalangium minutum DSM 14724.</title>
        <authorList>
            <person name="Sharma G."/>
            <person name="Subramanian S."/>
        </authorList>
    </citation>
    <scope>NUCLEOTIDE SEQUENCE [LARGE SCALE GENOMIC DNA]</scope>
    <source>
        <strain evidence="2 3">DSM 14724</strain>
    </source>
</reference>
<dbReference type="AlphaFoldDB" id="A0A085W6V9"/>
<feature type="compositionally biased region" description="Basic and acidic residues" evidence="1">
    <location>
        <begin position="1"/>
        <end position="21"/>
    </location>
</feature>
<evidence type="ECO:0000256" key="1">
    <source>
        <dbReference type="SAM" id="MobiDB-lite"/>
    </source>
</evidence>
<protein>
    <submittedName>
        <fullName evidence="2">Uncharacterized protein</fullName>
    </submittedName>
</protein>
<organism evidence="2 3">
    <name type="scientific">Hyalangium minutum</name>
    <dbReference type="NCBI Taxonomy" id="394096"/>
    <lineage>
        <taxon>Bacteria</taxon>
        <taxon>Pseudomonadati</taxon>
        <taxon>Myxococcota</taxon>
        <taxon>Myxococcia</taxon>
        <taxon>Myxococcales</taxon>
        <taxon>Cystobacterineae</taxon>
        <taxon>Archangiaceae</taxon>
        <taxon>Hyalangium</taxon>
    </lineage>
</organism>
<proteinExistence type="predicted"/>
<keyword evidence="3" id="KW-1185">Reference proteome</keyword>
<feature type="region of interest" description="Disordered" evidence="1">
    <location>
        <begin position="1"/>
        <end position="37"/>
    </location>
</feature>
<name>A0A085W6V9_9BACT</name>
<accession>A0A085W6V9</accession>
<gene>
    <name evidence="2" type="ORF">DB31_2540</name>
</gene>
<evidence type="ECO:0000313" key="2">
    <source>
        <dbReference type="EMBL" id="KFE63422.1"/>
    </source>
</evidence>
<sequence>MRSERASVGHGDSWRRPERRTVGMAPRGGNPAGRDVR</sequence>
<evidence type="ECO:0000313" key="3">
    <source>
        <dbReference type="Proteomes" id="UP000028725"/>
    </source>
</evidence>
<dbReference type="Proteomes" id="UP000028725">
    <property type="component" value="Unassembled WGS sequence"/>
</dbReference>